<protein>
    <submittedName>
        <fullName evidence="1">Uncharacterized protein</fullName>
    </submittedName>
</protein>
<gene>
    <name evidence="1" type="ORF">HYC85_022551</name>
</gene>
<comment type="caution">
    <text evidence="1">The sequence shown here is derived from an EMBL/GenBank/DDBJ whole genome shotgun (WGS) entry which is preliminary data.</text>
</comment>
<proteinExistence type="predicted"/>
<dbReference type="EMBL" id="JACBKZ010000010">
    <property type="protein sequence ID" value="KAF5941384.1"/>
    <property type="molecule type" value="Genomic_DNA"/>
</dbReference>
<sequence>MVVEGLFPGEGQRGAVGDYNNLKYPKLGDMLDYILKQQPALLEATEMREAKLLFPSKTYVAMIKFLLKCFEADAEQYRTVERILEYWPSVENMCLLLEHAMAYEGSVELHSNASKAIITIGTFVFDLCYLDL</sequence>
<reference evidence="1 2" key="2">
    <citation type="submission" date="2020-07" db="EMBL/GenBank/DDBJ databases">
        <title>Genome assembly of wild tea tree DASZ reveals pedigree and selection history of tea varieties.</title>
        <authorList>
            <person name="Zhang W."/>
        </authorList>
    </citation>
    <scope>NUCLEOTIDE SEQUENCE [LARGE SCALE GENOMIC DNA]</scope>
    <source>
        <strain evidence="2">cv. G240</strain>
        <tissue evidence="1">Leaf</tissue>
    </source>
</reference>
<dbReference type="AlphaFoldDB" id="A0A7J7GPQ1"/>
<evidence type="ECO:0000313" key="2">
    <source>
        <dbReference type="Proteomes" id="UP000593564"/>
    </source>
</evidence>
<reference evidence="2" key="1">
    <citation type="journal article" date="2020" name="Nat. Commun.">
        <title>Genome assembly of wild tea tree DASZ reveals pedigree and selection history of tea varieties.</title>
        <authorList>
            <person name="Zhang W."/>
            <person name="Zhang Y."/>
            <person name="Qiu H."/>
            <person name="Guo Y."/>
            <person name="Wan H."/>
            <person name="Zhang X."/>
            <person name="Scossa F."/>
            <person name="Alseekh S."/>
            <person name="Zhang Q."/>
            <person name="Wang P."/>
            <person name="Xu L."/>
            <person name="Schmidt M.H."/>
            <person name="Jia X."/>
            <person name="Li D."/>
            <person name="Zhu A."/>
            <person name="Guo F."/>
            <person name="Chen W."/>
            <person name="Ni D."/>
            <person name="Usadel B."/>
            <person name="Fernie A.R."/>
            <person name="Wen W."/>
        </authorList>
    </citation>
    <scope>NUCLEOTIDE SEQUENCE [LARGE SCALE GENOMIC DNA]</scope>
    <source>
        <strain evidence="2">cv. G240</strain>
    </source>
</reference>
<name>A0A7J7GPQ1_CAMSI</name>
<keyword evidence="2" id="KW-1185">Reference proteome</keyword>
<accession>A0A7J7GPQ1</accession>
<evidence type="ECO:0000313" key="1">
    <source>
        <dbReference type="EMBL" id="KAF5941384.1"/>
    </source>
</evidence>
<organism evidence="1 2">
    <name type="scientific">Camellia sinensis</name>
    <name type="common">Tea plant</name>
    <name type="synonym">Thea sinensis</name>
    <dbReference type="NCBI Taxonomy" id="4442"/>
    <lineage>
        <taxon>Eukaryota</taxon>
        <taxon>Viridiplantae</taxon>
        <taxon>Streptophyta</taxon>
        <taxon>Embryophyta</taxon>
        <taxon>Tracheophyta</taxon>
        <taxon>Spermatophyta</taxon>
        <taxon>Magnoliopsida</taxon>
        <taxon>eudicotyledons</taxon>
        <taxon>Gunneridae</taxon>
        <taxon>Pentapetalae</taxon>
        <taxon>asterids</taxon>
        <taxon>Ericales</taxon>
        <taxon>Theaceae</taxon>
        <taxon>Camellia</taxon>
    </lineage>
</organism>
<dbReference type="Proteomes" id="UP000593564">
    <property type="component" value="Unassembled WGS sequence"/>
</dbReference>